<feature type="compositionally biased region" description="Low complexity" evidence="1">
    <location>
        <begin position="59"/>
        <end position="71"/>
    </location>
</feature>
<name>A0ABV9SNH4_9ACTN</name>
<feature type="compositionally biased region" description="Basic and acidic residues" evidence="1">
    <location>
        <begin position="16"/>
        <end position="32"/>
    </location>
</feature>
<dbReference type="Gene3D" id="3.40.710.10">
    <property type="entry name" value="DD-peptidase/beta-lactamase superfamily"/>
    <property type="match status" value="1"/>
</dbReference>
<dbReference type="PANTHER" id="PTHR35333">
    <property type="entry name" value="BETA-LACTAMASE"/>
    <property type="match status" value="1"/>
</dbReference>
<feature type="region of interest" description="Disordered" evidence="1">
    <location>
        <begin position="98"/>
        <end position="126"/>
    </location>
</feature>
<protein>
    <submittedName>
        <fullName evidence="3">Serine hydrolase</fullName>
    </submittedName>
</protein>
<feature type="domain" description="Beta-lactamase class A catalytic" evidence="2">
    <location>
        <begin position="202"/>
        <end position="342"/>
    </location>
</feature>
<evidence type="ECO:0000256" key="1">
    <source>
        <dbReference type="SAM" id="MobiDB-lite"/>
    </source>
</evidence>
<comment type="caution">
    <text evidence="3">The sequence shown here is derived from an EMBL/GenBank/DDBJ whole genome shotgun (WGS) entry which is preliminary data.</text>
</comment>
<gene>
    <name evidence="3" type="ORF">ACFPCZ_09265</name>
</gene>
<evidence type="ECO:0000313" key="3">
    <source>
        <dbReference type="EMBL" id="MFC4866820.1"/>
    </source>
</evidence>
<dbReference type="InterPro" id="IPR045155">
    <property type="entry name" value="Beta-lactam_cat"/>
</dbReference>
<accession>A0ABV9SNH4</accession>
<dbReference type="EMBL" id="JBHSIY010000006">
    <property type="protein sequence ID" value="MFC4866820.1"/>
    <property type="molecule type" value="Genomic_DNA"/>
</dbReference>
<dbReference type="SUPFAM" id="SSF56601">
    <property type="entry name" value="beta-lactamase/transpeptidase-like"/>
    <property type="match status" value="1"/>
</dbReference>
<sequence length="372" mass="39195">MRRQPTGGRPHMPPRVPREPGDPPERGTEPRRPTPWALPQLAFPRRRTRVLAPADEPDGAAPPAALRGGARPPVPRRRLGALAAVLAAAAAAVAVATAPAEPPRVGGAAVRPSPAGSGAPIETAAALTPRERDRIAGLLDDHLSGRPGRLVLAVQETRTGAAFGYAADTGFSTASAVKLDLVVHMLLRAEERGRFLTDREKALAERMIRYSDNEAADTAYQHNGFTPGFEYATRRLGLRETRPHQGGAWGLGTTTAEDRLRLLRSVFTPASPLSERSRDHVLSLMGSVAPEQAWGISAAADPAGSARLKNGWAPVRGDGGLWTVHSTGGIVRGEREYLVAVLSDGQPDYGTGVQSVEGAAALVVGEMAEALA</sequence>
<dbReference type="Proteomes" id="UP001595858">
    <property type="component" value="Unassembled WGS sequence"/>
</dbReference>
<keyword evidence="4" id="KW-1185">Reference proteome</keyword>
<organism evidence="3 4">
    <name type="scientific">Streptomonospora arabica</name>
    <dbReference type="NCBI Taxonomy" id="412417"/>
    <lineage>
        <taxon>Bacteria</taxon>
        <taxon>Bacillati</taxon>
        <taxon>Actinomycetota</taxon>
        <taxon>Actinomycetes</taxon>
        <taxon>Streptosporangiales</taxon>
        <taxon>Nocardiopsidaceae</taxon>
        <taxon>Streptomonospora</taxon>
    </lineage>
</organism>
<dbReference type="GO" id="GO:0016787">
    <property type="term" value="F:hydrolase activity"/>
    <property type="evidence" value="ECO:0007669"/>
    <property type="project" value="UniProtKB-KW"/>
</dbReference>
<feature type="region of interest" description="Disordered" evidence="1">
    <location>
        <begin position="1"/>
        <end position="72"/>
    </location>
</feature>
<evidence type="ECO:0000259" key="2">
    <source>
        <dbReference type="Pfam" id="PF13354"/>
    </source>
</evidence>
<dbReference type="PANTHER" id="PTHR35333:SF3">
    <property type="entry name" value="BETA-LACTAMASE-TYPE TRANSPEPTIDASE FOLD CONTAINING PROTEIN"/>
    <property type="match status" value="1"/>
</dbReference>
<dbReference type="Pfam" id="PF13354">
    <property type="entry name" value="Beta-lactamase2"/>
    <property type="match status" value="1"/>
</dbReference>
<dbReference type="InterPro" id="IPR000871">
    <property type="entry name" value="Beta-lactam_class-A"/>
</dbReference>
<reference evidence="4" key="1">
    <citation type="journal article" date="2019" name="Int. J. Syst. Evol. Microbiol.">
        <title>The Global Catalogue of Microorganisms (GCM) 10K type strain sequencing project: providing services to taxonomists for standard genome sequencing and annotation.</title>
        <authorList>
            <consortium name="The Broad Institute Genomics Platform"/>
            <consortium name="The Broad Institute Genome Sequencing Center for Infectious Disease"/>
            <person name="Wu L."/>
            <person name="Ma J."/>
        </authorList>
    </citation>
    <scope>NUCLEOTIDE SEQUENCE [LARGE SCALE GENOMIC DNA]</scope>
    <source>
        <strain evidence="4">CGMCC 4.7304</strain>
    </source>
</reference>
<dbReference type="RefSeq" id="WP_344143359.1">
    <property type="nucleotide sequence ID" value="NZ_BAAAQI010000007.1"/>
</dbReference>
<keyword evidence="3" id="KW-0378">Hydrolase</keyword>
<dbReference type="InterPro" id="IPR012338">
    <property type="entry name" value="Beta-lactam/transpept-like"/>
</dbReference>
<proteinExistence type="predicted"/>
<evidence type="ECO:0000313" key="4">
    <source>
        <dbReference type="Proteomes" id="UP001595858"/>
    </source>
</evidence>